<dbReference type="Proteomes" id="UP000785679">
    <property type="component" value="Unassembled WGS sequence"/>
</dbReference>
<reference evidence="1" key="1">
    <citation type="submission" date="2019-06" db="EMBL/GenBank/DDBJ databases">
        <authorList>
            <person name="Zheng W."/>
        </authorList>
    </citation>
    <scope>NUCLEOTIDE SEQUENCE</scope>
    <source>
        <strain evidence="1">QDHG01</strain>
    </source>
</reference>
<sequence length="125" mass="15310">MLKIANLEQLILNNQTFLWFHNNIWKKRLVKSMDNQLKIKSNNNKLNNKSNNFNNNKEQQYQHLFDNLYLNPNKLNNFKLPLYFQEINSIQQIVNSILIINNFNNNKYQYKFYIHKLYINLQDNQ</sequence>
<organism evidence="1 2">
    <name type="scientific">Halteria grandinella</name>
    <dbReference type="NCBI Taxonomy" id="5974"/>
    <lineage>
        <taxon>Eukaryota</taxon>
        <taxon>Sar</taxon>
        <taxon>Alveolata</taxon>
        <taxon>Ciliophora</taxon>
        <taxon>Intramacronucleata</taxon>
        <taxon>Spirotrichea</taxon>
        <taxon>Stichotrichia</taxon>
        <taxon>Sporadotrichida</taxon>
        <taxon>Halteriidae</taxon>
        <taxon>Halteria</taxon>
    </lineage>
</organism>
<name>A0A8J8SV21_HALGN</name>
<dbReference type="EMBL" id="RRYP01029736">
    <property type="protein sequence ID" value="TNV71719.1"/>
    <property type="molecule type" value="Genomic_DNA"/>
</dbReference>
<dbReference type="AlphaFoldDB" id="A0A8J8SV21"/>
<accession>A0A8J8SV21</accession>
<comment type="caution">
    <text evidence="1">The sequence shown here is derived from an EMBL/GenBank/DDBJ whole genome shotgun (WGS) entry which is preliminary data.</text>
</comment>
<keyword evidence="2" id="KW-1185">Reference proteome</keyword>
<evidence type="ECO:0000313" key="2">
    <source>
        <dbReference type="Proteomes" id="UP000785679"/>
    </source>
</evidence>
<evidence type="ECO:0000313" key="1">
    <source>
        <dbReference type="EMBL" id="TNV71719.1"/>
    </source>
</evidence>
<protein>
    <submittedName>
        <fullName evidence="1">Uncharacterized protein</fullName>
    </submittedName>
</protein>
<proteinExistence type="predicted"/>
<gene>
    <name evidence="1" type="ORF">FGO68_gene6865</name>
</gene>